<keyword evidence="1" id="KW-1133">Transmembrane helix</keyword>
<dbReference type="Pfam" id="PF14285">
    <property type="entry name" value="DUF4367"/>
    <property type="match status" value="1"/>
</dbReference>
<feature type="domain" description="DUF4367" evidence="2">
    <location>
        <begin position="212"/>
        <end position="320"/>
    </location>
</feature>
<proteinExistence type="predicted"/>
<dbReference type="Proteomes" id="UP000290273">
    <property type="component" value="Unassembled WGS sequence"/>
</dbReference>
<evidence type="ECO:0000259" key="2">
    <source>
        <dbReference type="Pfam" id="PF14285"/>
    </source>
</evidence>
<dbReference type="PANTHER" id="PTHR37507:SF2">
    <property type="entry name" value="SPORULATION PROTEIN YDCC"/>
    <property type="match status" value="1"/>
</dbReference>
<dbReference type="EMBL" id="QMAU01000037">
    <property type="protein sequence ID" value="RXI55355.1"/>
    <property type="molecule type" value="Genomic_DNA"/>
</dbReference>
<feature type="transmembrane region" description="Helical" evidence="1">
    <location>
        <begin position="81"/>
        <end position="99"/>
    </location>
</feature>
<gene>
    <name evidence="3" type="ORF">DP131_08125</name>
</gene>
<evidence type="ECO:0000313" key="4">
    <source>
        <dbReference type="Proteomes" id="UP000290273"/>
    </source>
</evidence>
<organism evidence="3 4">
    <name type="scientific">Clostridium tetani</name>
    <dbReference type="NCBI Taxonomy" id="1513"/>
    <lineage>
        <taxon>Bacteria</taxon>
        <taxon>Bacillati</taxon>
        <taxon>Bacillota</taxon>
        <taxon>Clostridia</taxon>
        <taxon>Eubacteriales</taxon>
        <taxon>Clostridiaceae</taxon>
        <taxon>Clostridium</taxon>
    </lineage>
</organism>
<dbReference type="PANTHER" id="PTHR37507">
    <property type="entry name" value="SPORULATION PROTEIN YDCC"/>
    <property type="match status" value="1"/>
</dbReference>
<dbReference type="InterPro" id="IPR052944">
    <property type="entry name" value="Sporulation_related"/>
</dbReference>
<comment type="caution">
    <text evidence="3">The sequence shown here is derived from an EMBL/GenBank/DDBJ whole genome shotgun (WGS) entry which is preliminary data.</text>
</comment>
<evidence type="ECO:0000313" key="3">
    <source>
        <dbReference type="EMBL" id="RXI55355.1"/>
    </source>
</evidence>
<keyword evidence="1" id="KW-0472">Membrane</keyword>
<sequence length="321" mass="36323">MNKKSIEDKFSIDIDAYFNGIEEFNNLNSQEYNEILKQGKTLADKDFSKNSNKEAVFNKVLKNINGNKGDNNMKKSNKKSYITKIASVAAVGIISVSLIKPAFAREIADKVVRTISLGHISVIQEERPKIEKMPVPDEYKGKIFDKHGNKIEIFTKENAEDEMYTAKGEKIAKFSDGKIITVEQEKKLRKEKILEVKDPNEINKHACFKVILPSYLPEGYKFDRAEFSKDDKGNVSDKFVDLHFANGKTGKTIFMQQRLACGEMEYESGAQKIEKVKINGVDAVISNDKAIDWEYNKVLYGLSGRGNISKDELIKIGESIK</sequence>
<name>A0ABY0ENM4_CLOTA</name>
<dbReference type="InterPro" id="IPR025377">
    <property type="entry name" value="DUF4367"/>
</dbReference>
<reference evidence="3 4" key="1">
    <citation type="submission" date="2018-06" db="EMBL/GenBank/DDBJ databases">
        <title>Genome conservation of Clostridium tetani.</title>
        <authorList>
            <person name="Bruggemann H."/>
            <person name="Popoff M.R."/>
        </authorList>
    </citation>
    <scope>NUCLEOTIDE SEQUENCE [LARGE SCALE GENOMIC DNA]</scope>
    <source>
        <strain evidence="3 4">63.05</strain>
    </source>
</reference>
<protein>
    <submittedName>
        <fullName evidence="3">DUF4367 domain-containing protein</fullName>
    </submittedName>
</protein>
<evidence type="ECO:0000256" key="1">
    <source>
        <dbReference type="SAM" id="Phobius"/>
    </source>
</evidence>
<accession>A0ABY0ENM4</accession>
<keyword evidence="1" id="KW-0812">Transmembrane</keyword>
<dbReference type="RefSeq" id="WP_023437789.1">
    <property type="nucleotide sequence ID" value="NZ_CASHSW010000023.1"/>
</dbReference>